<keyword evidence="1" id="KW-1133">Transmembrane helix</keyword>
<keyword evidence="1" id="KW-0812">Transmembrane</keyword>
<proteinExistence type="predicted"/>
<dbReference type="Proteomes" id="UP000824469">
    <property type="component" value="Unassembled WGS sequence"/>
</dbReference>
<organism evidence="2 3">
    <name type="scientific">Taxus chinensis</name>
    <name type="common">Chinese yew</name>
    <name type="synonym">Taxus wallichiana var. chinensis</name>
    <dbReference type="NCBI Taxonomy" id="29808"/>
    <lineage>
        <taxon>Eukaryota</taxon>
        <taxon>Viridiplantae</taxon>
        <taxon>Streptophyta</taxon>
        <taxon>Embryophyta</taxon>
        <taxon>Tracheophyta</taxon>
        <taxon>Spermatophyta</taxon>
        <taxon>Pinopsida</taxon>
        <taxon>Pinidae</taxon>
        <taxon>Conifers II</taxon>
        <taxon>Cupressales</taxon>
        <taxon>Taxaceae</taxon>
        <taxon>Taxus</taxon>
    </lineage>
</organism>
<feature type="non-terminal residue" evidence="2">
    <location>
        <position position="1"/>
    </location>
</feature>
<comment type="caution">
    <text evidence="2">The sequence shown here is derived from an EMBL/GenBank/DDBJ whole genome shotgun (WGS) entry which is preliminary data.</text>
</comment>
<dbReference type="AlphaFoldDB" id="A0AA38CQQ7"/>
<gene>
    <name evidence="2" type="ORF">KI387_008740</name>
</gene>
<keyword evidence="1" id="KW-0472">Membrane</keyword>
<feature type="non-terminal residue" evidence="2">
    <location>
        <position position="78"/>
    </location>
</feature>
<evidence type="ECO:0000313" key="2">
    <source>
        <dbReference type="EMBL" id="KAH9304336.1"/>
    </source>
</evidence>
<feature type="transmembrane region" description="Helical" evidence="1">
    <location>
        <begin position="33"/>
        <end position="58"/>
    </location>
</feature>
<sequence>FTPTDVQVKLHWKEGNMFKCRFVPVPCHEPSSFFFFLLLCIWTFLSPGTFSLPLGCCVDAGFDMVARWSFEPVKQACV</sequence>
<keyword evidence="3" id="KW-1185">Reference proteome</keyword>
<name>A0AA38CQQ7_TAXCH</name>
<evidence type="ECO:0000256" key="1">
    <source>
        <dbReference type="SAM" id="Phobius"/>
    </source>
</evidence>
<evidence type="ECO:0000313" key="3">
    <source>
        <dbReference type="Proteomes" id="UP000824469"/>
    </source>
</evidence>
<dbReference type="EMBL" id="JAHRHJ020000008">
    <property type="protein sequence ID" value="KAH9304336.1"/>
    <property type="molecule type" value="Genomic_DNA"/>
</dbReference>
<reference evidence="2 3" key="1">
    <citation type="journal article" date="2021" name="Nat. Plants">
        <title>The Taxus genome provides insights into paclitaxel biosynthesis.</title>
        <authorList>
            <person name="Xiong X."/>
            <person name="Gou J."/>
            <person name="Liao Q."/>
            <person name="Li Y."/>
            <person name="Zhou Q."/>
            <person name="Bi G."/>
            <person name="Li C."/>
            <person name="Du R."/>
            <person name="Wang X."/>
            <person name="Sun T."/>
            <person name="Guo L."/>
            <person name="Liang H."/>
            <person name="Lu P."/>
            <person name="Wu Y."/>
            <person name="Zhang Z."/>
            <person name="Ro D.K."/>
            <person name="Shang Y."/>
            <person name="Huang S."/>
            <person name="Yan J."/>
        </authorList>
    </citation>
    <scope>NUCLEOTIDE SEQUENCE [LARGE SCALE GENOMIC DNA]</scope>
    <source>
        <strain evidence="2">Ta-2019</strain>
    </source>
</reference>
<protein>
    <submittedName>
        <fullName evidence="2">Uncharacterized protein</fullName>
    </submittedName>
</protein>
<accession>A0AA38CQQ7</accession>